<feature type="transmembrane region" description="Helical" evidence="1">
    <location>
        <begin position="125"/>
        <end position="145"/>
    </location>
</feature>
<keyword evidence="4" id="KW-1185">Reference proteome</keyword>
<dbReference type="GeneID" id="32472783"/>
<dbReference type="EMBL" id="JAGGLR010000006">
    <property type="protein sequence ID" value="MBP2061652.1"/>
    <property type="molecule type" value="Genomic_DNA"/>
</dbReference>
<dbReference type="HOGENOM" id="CLU_092420_1_0_11"/>
<sequence>MQFIKGFLPWVAFAGLAAFGWQWASLGALVVSTLVLVKGMMDGYKADALVLEYSNTLFFALWTVLAFADTNSPAEHLDGPVSMAWLAATAWGSIVFGHPFTTGLAKRDVRPDMWNHPGFIRTNLILTRVWATAFSISTLTLGLVVVADLNVAFRVFFQVTGLVVPAIVTVQYPKRVQARMNDAMVQGVRS</sequence>
<organism evidence="2">
    <name type="scientific">Streptomyces iranensis</name>
    <dbReference type="NCBI Taxonomy" id="576784"/>
    <lineage>
        <taxon>Bacteria</taxon>
        <taxon>Bacillati</taxon>
        <taxon>Actinomycetota</taxon>
        <taxon>Actinomycetes</taxon>
        <taxon>Kitasatosporales</taxon>
        <taxon>Streptomycetaceae</taxon>
        <taxon>Streptomyces</taxon>
        <taxon>Streptomyces violaceusniger group</taxon>
    </lineage>
</organism>
<name>A0A060ZUK4_9ACTN</name>
<evidence type="ECO:0000256" key="1">
    <source>
        <dbReference type="SAM" id="Phobius"/>
    </source>
</evidence>
<feature type="transmembrane region" description="Helical" evidence="1">
    <location>
        <begin position="49"/>
        <end position="68"/>
    </location>
</feature>
<dbReference type="EMBL" id="LK022848">
    <property type="protein sequence ID" value="CDR09521.1"/>
    <property type="molecule type" value="Genomic_DNA"/>
</dbReference>
<gene>
    <name evidence="3" type="ORF">J2Z30_002661</name>
    <name evidence="2" type="ORF">SIRAN6129</name>
</gene>
<keyword evidence="1" id="KW-0812">Transmembrane</keyword>
<dbReference type="Proteomes" id="UP000756710">
    <property type="component" value="Unassembled WGS sequence"/>
</dbReference>
<feature type="transmembrane region" description="Helical" evidence="1">
    <location>
        <begin position="151"/>
        <end position="170"/>
    </location>
</feature>
<reference evidence="3 4" key="2">
    <citation type="submission" date="2021-03" db="EMBL/GenBank/DDBJ databases">
        <title>Genomic Encyclopedia of Type Strains, Phase IV (KMG-IV): sequencing the most valuable type-strain genomes for metagenomic binning, comparative biology and taxonomic classification.</title>
        <authorList>
            <person name="Goeker M."/>
        </authorList>
    </citation>
    <scope>NUCLEOTIDE SEQUENCE [LARGE SCALE GENOMIC DNA]</scope>
    <source>
        <strain evidence="3 4">DSM 41954</strain>
    </source>
</reference>
<feature type="transmembrane region" description="Helical" evidence="1">
    <location>
        <begin position="12"/>
        <end position="37"/>
    </location>
</feature>
<keyword evidence="1" id="KW-1133">Transmembrane helix</keyword>
<keyword evidence="1" id="KW-0472">Membrane</keyword>
<evidence type="ECO:0000313" key="2">
    <source>
        <dbReference type="EMBL" id="CDR09521.1"/>
    </source>
</evidence>
<feature type="transmembrane region" description="Helical" evidence="1">
    <location>
        <begin position="83"/>
        <end position="105"/>
    </location>
</feature>
<dbReference type="AlphaFoldDB" id="A0A060ZUK4"/>
<dbReference type="RefSeq" id="WP_052701551.1">
    <property type="nucleotide sequence ID" value="NZ_BAABDR010000045.1"/>
</dbReference>
<evidence type="ECO:0000313" key="4">
    <source>
        <dbReference type="Proteomes" id="UP000756710"/>
    </source>
</evidence>
<reference evidence="2" key="1">
    <citation type="submission" date="2014-05" db="EMBL/GenBank/DDBJ databases">
        <authorList>
            <person name="Horn Fabian"/>
        </authorList>
    </citation>
    <scope>NUCLEOTIDE SEQUENCE</scope>
</reference>
<accession>A0A060ZUK4</accession>
<proteinExistence type="predicted"/>
<protein>
    <recommendedName>
        <fullName evidence="5">Integral membrane protein</fullName>
    </recommendedName>
</protein>
<evidence type="ECO:0008006" key="5">
    <source>
        <dbReference type="Google" id="ProtNLM"/>
    </source>
</evidence>
<evidence type="ECO:0000313" key="3">
    <source>
        <dbReference type="EMBL" id="MBP2061652.1"/>
    </source>
</evidence>